<accession>A0AAE6D0P1</accession>
<keyword evidence="1" id="KW-1133">Transmembrane helix</keyword>
<keyword evidence="1" id="KW-0472">Membrane</keyword>
<keyword evidence="3" id="KW-1185">Reference proteome</keyword>
<dbReference type="EMBL" id="MH923363">
    <property type="protein sequence ID" value="QBQ01680.1"/>
    <property type="molecule type" value="Genomic_DNA"/>
</dbReference>
<feature type="transmembrane region" description="Helical" evidence="1">
    <location>
        <begin position="20"/>
        <end position="41"/>
    </location>
</feature>
<name>A0AAE6D0P1_9BBAC</name>
<keyword evidence="1" id="KW-0812">Transmembrane</keyword>
<sequence length="61" mass="7055">MENFTKFNSATTSLFGRFNWKTAMLLLAIVVIGMLAMSYNFNEDFLTNNKMLSAKIQRLKE</sequence>
<evidence type="ECO:0000256" key="1">
    <source>
        <dbReference type="SAM" id="Phobius"/>
    </source>
</evidence>
<evidence type="ECO:0000313" key="3">
    <source>
        <dbReference type="Proteomes" id="UP000831479"/>
    </source>
</evidence>
<dbReference type="Proteomes" id="UP000831479">
    <property type="component" value="Segment"/>
</dbReference>
<evidence type="ECO:0000313" key="2">
    <source>
        <dbReference type="EMBL" id="QBQ01680.1"/>
    </source>
</evidence>
<organism evidence="2 3">
    <name type="scientific">Hyphantria cunea granulovirus</name>
    <dbReference type="NCBI Taxonomy" id="307448"/>
    <lineage>
        <taxon>Viruses</taxon>
        <taxon>Viruses incertae sedis</taxon>
        <taxon>Naldaviricetes</taxon>
        <taxon>Lefavirales</taxon>
        <taxon>Baculoviridae</taxon>
        <taxon>Betabaculovirus</taxon>
        <taxon>Betabaculovirus hycuneae</taxon>
    </lineage>
</organism>
<protein>
    <submittedName>
        <fullName evidence="2">XcGVORF176-like protein</fullName>
    </submittedName>
</protein>
<proteinExistence type="predicted"/>
<gene>
    <name evidence="2" type="ORF">HycuGV_00127</name>
</gene>
<reference evidence="2" key="1">
    <citation type="journal article" date="2019" name="Genomics">
        <title>Genome sequence analysis and organization of the Hyphantria cunea granulovirus (HycuGV-Hc1) from Turkey.</title>
        <authorList>
            <person name="Gencer D."/>
            <person name="Bayramoglu Z."/>
            <person name="Nalcacioglu R."/>
            <person name="Demirbag Z."/>
            <person name="Demir I."/>
        </authorList>
    </citation>
    <scope>NUCLEOTIDE SEQUENCE</scope>
    <source>
        <strain evidence="2">Hc1</strain>
    </source>
</reference>